<evidence type="ECO:0000313" key="2">
    <source>
        <dbReference type="EMBL" id="RDL41170.1"/>
    </source>
</evidence>
<feature type="region of interest" description="Disordered" evidence="1">
    <location>
        <begin position="1"/>
        <end position="24"/>
    </location>
</feature>
<proteinExistence type="predicted"/>
<dbReference type="RefSeq" id="XP_031873826.1">
    <property type="nucleotide sequence ID" value="XM_032009772.1"/>
</dbReference>
<dbReference type="GeneID" id="43593998"/>
<feature type="compositionally biased region" description="Polar residues" evidence="1">
    <location>
        <begin position="137"/>
        <end position="151"/>
    </location>
</feature>
<protein>
    <submittedName>
        <fullName evidence="2">Uncharacterized protein</fullName>
    </submittedName>
</protein>
<dbReference type="AlphaFoldDB" id="A0A370U064"/>
<evidence type="ECO:0000256" key="1">
    <source>
        <dbReference type="SAM" id="MobiDB-lite"/>
    </source>
</evidence>
<evidence type="ECO:0000313" key="3">
    <source>
        <dbReference type="Proteomes" id="UP000254866"/>
    </source>
</evidence>
<organism evidence="2 3">
    <name type="scientific">Venustampulla echinocandica</name>
    <dbReference type="NCBI Taxonomy" id="2656787"/>
    <lineage>
        <taxon>Eukaryota</taxon>
        <taxon>Fungi</taxon>
        <taxon>Dikarya</taxon>
        <taxon>Ascomycota</taxon>
        <taxon>Pezizomycotina</taxon>
        <taxon>Leotiomycetes</taxon>
        <taxon>Helotiales</taxon>
        <taxon>Pleuroascaceae</taxon>
        <taxon>Venustampulla</taxon>
    </lineage>
</organism>
<reference evidence="2 3" key="1">
    <citation type="journal article" date="2018" name="IMA Fungus">
        <title>IMA Genome-F 9: Draft genome sequence of Annulohypoxylon stygium, Aspergillus mulundensis, Berkeleyomyces basicola (syn. Thielaviopsis basicola), Ceratocystis smalleyi, two Cercospora beticola strains, Coleophoma cylindrospora, Fusarium fracticaudum, Phialophora cf. hyalina, and Morchella septimelata.</title>
        <authorList>
            <person name="Wingfield B.D."/>
            <person name="Bills G.F."/>
            <person name="Dong Y."/>
            <person name="Huang W."/>
            <person name="Nel W.J."/>
            <person name="Swalarsk-Parry B.S."/>
            <person name="Vaghefi N."/>
            <person name="Wilken P.M."/>
            <person name="An Z."/>
            <person name="de Beer Z.W."/>
            <person name="De Vos L."/>
            <person name="Chen L."/>
            <person name="Duong T.A."/>
            <person name="Gao Y."/>
            <person name="Hammerbacher A."/>
            <person name="Kikkert J.R."/>
            <person name="Li Y."/>
            <person name="Li H."/>
            <person name="Li K."/>
            <person name="Li Q."/>
            <person name="Liu X."/>
            <person name="Ma X."/>
            <person name="Naidoo K."/>
            <person name="Pethybridge S.J."/>
            <person name="Sun J."/>
            <person name="Steenkamp E.T."/>
            <person name="van der Nest M.A."/>
            <person name="van Wyk S."/>
            <person name="Wingfield M.J."/>
            <person name="Xiong C."/>
            <person name="Yue Q."/>
            <person name="Zhang X."/>
        </authorList>
    </citation>
    <scope>NUCLEOTIDE SEQUENCE [LARGE SCALE GENOMIC DNA]</scope>
    <source>
        <strain evidence="2 3">BP 5553</strain>
    </source>
</reference>
<dbReference type="Proteomes" id="UP000254866">
    <property type="component" value="Unassembled WGS sequence"/>
</dbReference>
<comment type="caution">
    <text evidence="2">The sequence shown here is derived from an EMBL/GenBank/DDBJ whole genome shotgun (WGS) entry which is preliminary data.</text>
</comment>
<accession>A0A370U064</accession>
<sequence>MELQRILNDRDIPPRLGTPSTISTSNRLSKETLRIQTTNNTNEPWAPPTAAISQDTIRTPDKGRRAEVNSSSYTIQIGVRLGGSLVDKEKRARAAQACTRWRSKKKQLLDKSKLEENRVRELGSRMEMSGTIGFATNVQQRPSNTTASSRNNRPEEDIPTTPALSIASYKINLPSEEKQFIFYCFVDRGMSYANTLRSYKERFGNQMSLYRLQVSLAQYIQEVPQLKRSGIREFRSGGWRIERATRLKLRLIDIAPSEALHFEWVVDGDKDIIRRRYQTTLV</sequence>
<gene>
    <name evidence="2" type="ORF">BP5553_01149</name>
</gene>
<dbReference type="EMBL" id="NPIC01000001">
    <property type="protein sequence ID" value="RDL41170.1"/>
    <property type="molecule type" value="Genomic_DNA"/>
</dbReference>
<keyword evidence="3" id="KW-1185">Reference proteome</keyword>
<name>A0A370U064_9HELO</name>
<feature type="region of interest" description="Disordered" evidence="1">
    <location>
        <begin position="137"/>
        <end position="160"/>
    </location>
</feature>